<feature type="compositionally biased region" description="Polar residues" evidence="1">
    <location>
        <begin position="1"/>
        <end position="11"/>
    </location>
</feature>
<evidence type="ECO:0000313" key="2">
    <source>
        <dbReference type="EMBL" id="CDU25436.1"/>
    </source>
</evidence>
<proteinExistence type="predicted"/>
<feature type="compositionally biased region" description="Polar residues" evidence="1">
    <location>
        <begin position="69"/>
        <end position="79"/>
    </location>
</feature>
<accession>A0A127ZHE5</accession>
<feature type="compositionally biased region" description="Basic and acidic residues" evidence="1">
    <location>
        <begin position="42"/>
        <end position="52"/>
    </location>
</feature>
<feature type="region of interest" description="Disordered" evidence="1">
    <location>
        <begin position="1"/>
        <end position="79"/>
    </location>
</feature>
<sequence>MQQNQAQSSSLRGVYSPSGPSVLDPPSPSRRSPSPSLYLSPSERKRELDQRARVKSFADSLRRPDASHAGSSPSILIDPSQNLHLSIQRQKEQQRQYQLEQEQELQARFDQIEERERQWRKGLKADADDQWHRFWNTWPGKNIYESNYNRFIPTIKVRASKAFRLHHKYQKVLPPTTEGGTKIWSPTEYKKWEKSTPDEYSKLQRPLDDVKKEYHSIQEQVGFIEASLNKAANDPLLHSPQWLLENQAASWRECKHGLLALTDLSRRKDGQSI</sequence>
<dbReference type="AlphaFoldDB" id="A0A127ZHE5"/>
<gene>
    <name evidence="2" type="ORF">SPSC_05329</name>
</gene>
<organism evidence="2">
    <name type="scientific">Sporisorium scitamineum</name>
    <dbReference type="NCBI Taxonomy" id="49012"/>
    <lineage>
        <taxon>Eukaryota</taxon>
        <taxon>Fungi</taxon>
        <taxon>Dikarya</taxon>
        <taxon>Basidiomycota</taxon>
        <taxon>Ustilaginomycotina</taxon>
        <taxon>Ustilaginomycetes</taxon>
        <taxon>Ustilaginales</taxon>
        <taxon>Ustilaginaceae</taxon>
        <taxon>Sporisorium</taxon>
    </lineage>
</organism>
<name>A0A127ZHE5_9BASI</name>
<protein>
    <submittedName>
        <fullName evidence="2">Uncharacterized protein</fullName>
    </submittedName>
</protein>
<evidence type="ECO:0000256" key="1">
    <source>
        <dbReference type="SAM" id="MobiDB-lite"/>
    </source>
</evidence>
<reference evidence="2" key="1">
    <citation type="submission" date="2014-06" db="EMBL/GenBank/DDBJ databases">
        <authorList>
            <person name="Ju J."/>
            <person name="Zhang J."/>
        </authorList>
    </citation>
    <scope>NUCLEOTIDE SEQUENCE</scope>
    <source>
        <strain evidence="2">SscI8</strain>
    </source>
</reference>
<feature type="compositionally biased region" description="Low complexity" evidence="1">
    <location>
        <begin position="29"/>
        <end position="41"/>
    </location>
</feature>
<dbReference type="EMBL" id="LK056686">
    <property type="protein sequence ID" value="CDU25436.1"/>
    <property type="molecule type" value="Genomic_DNA"/>
</dbReference>